<dbReference type="InParanoid" id="Q23PT6"/>
<dbReference type="SUPFAM" id="SSF51101">
    <property type="entry name" value="Mannose-binding lectins"/>
    <property type="match status" value="1"/>
</dbReference>
<feature type="region of interest" description="Disordered" evidence="2">
    <location>
        <begin position="1"/>
        <end position="49"/>
    </location>
</feature>
<evidence type="ECO:0000259" key="3">
    <source>
        <dbReference type="Pfam" id="PF01419"/>
    </source>
</evidence>
<sequence>MTDTIKNGYQQPLFRRRSISKDQKPYGSSSLPRQQQYTLDSTENDIKGEQKSIEYEKRIKDNEISKLIQEKDHYMKNAIESNNKLKEMRKSRLNDTMEENDQLKNQIKDQRQREQELETLVKNQKEQIKELEKRYQYLQKIKDPYEPPAVDMNHQGIETNQEQQDFQNPSSTVPIFKNKYPAHSLASTGVTYKYLSNKKNLPQHSSTYTSPFKKPLYPHQNDSVADVLDSEPQRNYETPREKYRKKKINYRSSDPHNPVLDNKSYQFPKNGQINTQITQNEYSPSRANVQNVNFLNPDDVQPDSELDNASREELLHAVKLLKKQLQAQERKHKNELDAMTIRTQRAEMDGTDLSNNRYRDAKIRDLENKLRDREKELEMVYMKMKNNQNENIPLSSNASNRRPLQLESLQPKENFSNSAQPSRKSNGSQNIVIPARYDLETRQDVRNQIGNGLQNADEDLIKTTTHGKLKRITVWSNNERIHGITFSYLKHDGSLFEPNVNIFASKNLRADFMDFDVEDDNDYVEEIQGKYNIKGVKDLIITSPTGKSKHFKPIGVDKSRDQEFSDLDEVFTVKYDYVEKPLKVVFPNVFYYDMKGARLYDKHDQNFYYMESTRCISLSNPNLVYIAGLPAIRMPLKQDPNDELLSNAPMTNHYYSDNADVSRLKEIKEDGFGKINWTDAELIFFEKKVKIYKMSVYADNEYIYGFQFQYLTPDGYQLIVGKKHVGIQHLDKPVKEFSFDTPELQLSKIYIYRTRADIIQKLIIITSDSKRTEFGKIVTDKDAKEILLELKPTSYLYGCFINHPLSRTPGDIILSNLRVAEIKPYY</sequence>
<keyword evidence="5" id="KW-1185">Reference proteome</keyword>
<evidence type="ECO:0000313" key="4">
    <source>
        <dbReference type="EMBL" id="EAR98599.2"/>
    </source>
</evidence>
<evidence type="ECO:0000256" key="1">
    <source>
        <dbReference type="SAM" id="Coils"/>
    </source>
</evidence>
<feature type="compositionally biased region" description="Polar residues" evidence="2">
    <location>
        <begin position="26"/>
        <end position="41"/>
    </location>
</feature>
<dbReference type="Proteomes" id="UP000009168">
    <property type="component" value="Unassembled WGS sequence"/>
</dbReference>
<reference evidence="5" key="1">
    <citation type="journal article" date="2006" name="PLoS Biol.">
        <title>Macronuclear genome sequence of the ciliate Tetrahymena thermophila, a model eukaryote.</title>
        <authorList>
            <person name="Eisen J.A."/>
            <person name="Coyne R.S."/>
            <person name="Wu M."/>
            <person name="Wu D."/>
            <person name="Thiagarajan M."/>
            <person name="Wortman J.R."/>
            <person name="Badger J.H."/>
            <person name="Ren Q."/>
            <person name="Amedeo P."/>
            <person name="Jones K.M."/>
            <person name="Tallon L.J."/>
            <person name="Delcher A.L."/>
            <person name="Salzberg S.L."/>
            <person name="Silva J.C."/>
            <person name="Haas B.J."/>
            <person name="Majoros W.H."/>
            <person name="Farzad M."/>
            <person name="Carlton J.M."/>
            <person name="Smith R.K. Jr."/>
            <person name="Garg J."/>
            <person name="Pearlman R.E."/>
            <person name="Karrer K.M."/>
            <person name="Sun L."/>
            <person name="Manning G."/>
            <person name="Elde N.C."/>
            <person name="Turkewitz A.P."/>
            <person name="Asai D.J."/>
            <person name="Wilkes D.E."/>
            <person name="Wang Y."/>
            <person name="Cai H."/>
            <person name="Collins K."/>
            <person name="Stewart B.A."/>
            <person name="Lee S.R."/>
            <person name="Wilamowska K."/>
            <person name="Weinberg Z."/>
            <person name="Ruzzo W.L."/>
            <person name="Wloga D."/>
            <person name="Gaertig J."/>
            <person name="Frankel J."/>
            <person name="Tsao C.-C."/>
            <person name="Gorovsky M.A."/>
            <person name="Keeling P.J."/>
            <person name="Waller R.F."/>
            <person name="Patron N.J."/>
            <person name="Cherry J.M."/>
            <person name="Stover N.A."/>
            <person name="Krieger C.J."/>
            <person name="del Toro C."/>
            <person name="Ryder H.F."/>
            <person name="Williamson S.C."/>
            <person name="Barbeau R.A."/>
            <person name="Hamilton E.P."/>
            <person name="Orias E."/>
        </authorList>
    </citation>
    <scope>NUCLEOTIDE SEQUENCE [LARGE SCALE GENOMIC DNA]</scope>
    <source>
        <strain evidence="5">SB210</strain>
    </source>
</reference>
<feature type="coiled-coil region" evidence="1">
    <location>
        <begin position="311"/>
        <end position="383"/>
    </location>
</feature>
<dbReference type="Gene3D" id="2.100.10.30">
    <property type="entry name" value="Jacalin-like lectin domain"/>
    <property type="match status" value="1"/>
</dbReference>
<gene>
    <name evidence="4" type="ORF">TTHERM_00463470</name>
</gene>
<evidence type="ECO:0000256" key="2">
    <source>
        <dbReference type="SAM" id="MobiDB-lite"/>
    </source>
</evidence>
<evidence type="ECO:0000313" key="5">
    <source>
        <dbReference type="Proteomes" id="UP000009168"/>
    </source>
</evidence>
<protein>
    <recommendedName>
        <fullName evidence="3">Jacalin-type lectin domain-containing protein</fullName>
    </recommendedName>
</protein>
<name>Q23PT6_TETTS</name>
<proteinExistence type="predicted"/>
<dbReference type="Pfam" id="PF01419">
    <property type="entry name" value="Jacalin"/>
    <property type="match status" value="1"/>
</dbReference>
<feature type="compositionally biased region" description="Basic and acidic residues" evidence="2">
    <location>
        <begin position="231"/>
        <end position="241"/>
    </location>
</feature>
<dbReference type="InterPro" id="IPR001229">
    <property type="entry name" value="Jacalin-like_lectin_dom"/>
</dbReference>
<dbReference type="RefSeq" id="XP_001018844.2">
    <property type="nucleotide sequence ID" value="XM_001018844.2"/>
</dbReference>
<dbReference type="InterPro" id="IPR036404">
    <property type="entry name" value="Jacalin-like_lectin_dom_sf"/>
</dbReference>
<dbReference type="GeneID" id="7843629"/>
<feature type="region of interest" description="Disordered" evidence="2">
    <location>
        <begin position="200"/>
        <end position="242"/>
    </location>
</feature>
<accession>Q23PT6</accession>
<keyword evidence="1" id="KW-0175">Coiled coil</keyword>
<feature type="compositionally biased region" description="Polar residues" evidence="2">
    <location>
        <begin position="200"/>
        <end position="210"/>
    </location>
</feature>
<feature type="compositionally biased region" description="Polar residues" evidence="2">
    <location>
        <begin position="1"/>
        <end position="10"/>
    </location>
</feature>
<feature type="coiled-coil region" evidence="1">
    <location>
        <begin position="86"/>
        <end position="141"/>
    </location>
</feature>
<dbReference type="AlphaFoldDB" id="Q23PT6"/>
<feature type="domain" description="Jacalin-type lectin" evidence="3">
    <location>
        <begin position="464"/>
        <end position="558"/>
    </location>
</feature>
<dbReference type="EMBL" id="GG662650">
    <property type="protein sequence ID" value="EAR98599.2"/>
    <property type="molecule type" value="Genomic_DNA"/>
</dbReference>
<organism evidence="4 5">
    <name type="scientific">Tetrahymena thermophila (strain SB210)</name>
    <dbReference type="NCBI Taxonomy" id="312017"/>
    <lineage>
        <taxon>Eukaryota</taxon>
        <taxon>Sar</taxon>
        <taxon>Alveolata</taxon>
        <taxon>Ciliophora</taxon>
        <taxon>Intramacronucleata</taxon>
        <taxon>Oligohymenophorea</taxon>
        <taxon>Hymenostomatida</taxon>
        <taxon>Tetrahymenina</taxon>
        <taxon>Tetrahymenidae</taxon>
        <taxon>Tetrahymena</taxon>
    </lineage>
</organism>
<dbReference type="HOGENOM" id="CLU_356633_0_0_1"/>
<dbReference type="KEGG" id="tet:TTHERM_00463470"/>